<dbReference type="PROSITE" id="PS51898">
    <property type="entry name" value="TYR_RECOMBINASE"/>
    <property type="match status" value="1"/>
</dbReference>
<dbReference type="GO" id="GO:0006310">
    <property type="term" value="P:DNA recombination"/>
    <property type="evidence" value="ECO:0007669"/>
    <property type="project" value="UniProtKB-KW"/>
</dbReference>
<name>A0A921EKV1_LACJH</name>
<dbReference type="CDD" id="cd01189">
    <property type="entry name" value="INT_ICEBs1_C_like"/>
    <property type="match status" value="1"/>
</dbReference>
<evidence type="ECO:0000256" key="3">
    <source>
        <dbReference type="ARBA" id="ARBA00023172"/>
    </source>
</evidence>
<comment type="similarity">
    <text evidence="1">Belongs to the 'phage' integrase family.</text>
</comment>
<feature type="domain" description="Tyr recombinase" evidence="4">
    <location>
        <begin position="176"/>
        <end position="379"/>
    </location>
</feature>
<dbReference type="InterPro" id="IPR013762">
    <property type="entry name" value="Integrase-like_cat_sf"/>
</dbReference>
<evidence type="ECO:0000313" key="6">
    <source>
        <dbReference type="Proteomes" id="UP000732527"/>
    </source>
</evidence>
<dbReference type="InterPro" id="IPR002104">
    <property type="entry name" value="Integrase_catalytic"/>
</dbReference>
<evidence type="ECO:0000313" key="5">
    <source>
        <dbReference type="EMBL" id="HJE49350.1"/>
    </source>
</evidence>
<dbReference type="Gene3D" id="1.10.150.130">
    <property type="match status" value="1"/>
</dbReference>
<evidence type="ECO:0000256" key="1">
    <source>
        <dbReference type="ARBA" id="ARBA00008857"/>
    </source>
</evidence>
<dbReference type="SUPFAM" id="SSF56349">
    <property type="entry name" value="DNA breaking-rejoining enzymes"/>
    <property type="match status" value="1"/>
</dbReference>
<dbReference type="InterPro" id="IPR050090">
    <property type="entry name" value="Tyrosine_recombinase_XerCD"/>
</dbReference>
<comment type="caution">
    <text evidence="5">The sequence shown here is derived from an EMBL/GenBank/DDBJ whole genome shotgun (WGS) entry which is preliminary data.</text>
</comment>
<reference evidence="5" key="2">
    <citation type="submission" date="2021-09" db="EMBL/GenBank/DDBJ databases">
        <authorList>
            <person name="Gilroy R."/>
        </authorList>
    </citation>
    <scope>NUCLEOTIDE SEQUENCE</scope>
    <source>
        <strain evidence="5">CHK192-2623</strain>
    </source>
</reference>
<dbReference type="Pfam" id="PF00589">
    <property type="entry name" value="Phage_integrase"/>
    <property type="match status" value="1"/>
</dbReference>
<keyword evidence="2" id="KW-0238">DNA-binding</keyword>
<dbReference type="EMBL" id="DYYQ01000023">
    <property type="protein sequence ID" value="HJE49350.1"/>
    <property type="molecule type" value="Genomic_DNA"/>
</dbReference>
<reference evidence="5" key="1">
    <citation type="journal article" date="2021" name="PeerJ">
        <title>Extensive microbial diversity within the chicken gut microbiome revealed by metagenomics and culture.</title>
        <authorList>
            <person name="Gilroy R."/>
            <person name="Ravi A."/>
            <person name="Getino M."/>
            <person name="Pursley I."/>
            <person name="Horton D.L."/>
            <person name="Alikhan N.F."/>
            <person name="Baker D."/>
            <person name="Gharbi K."/>
            <person name="Hall N."/>
            <person name="Watson M."/>
            <person name="Adriaenssens E.M."/>
            <person name="Foster-Nyarko E."/>
            <person name="Jarju S."/>
            <person name="Secka A."/>
            <person name="Antonio M."/>
            <person name="Oren A."/>
            <person name="Chaudhuri R.R."/>
            <person name="La Ragione R."/>
            <person name="Hildebrand F."/>
            <person name="Pallen M.J."/>
        </authorList>
    </citation>
    <scope>NUCLEOTIDE SEQUENCE</scope>
    <source>
        <strain evidence="5">CHK192-2623</strain>
    </source>
</reference>
<dbReference type="PANTHER" id="PTHR30349">
    <property type="entry name" value="PHAGE INTEGRASE-RELATED"/>
    <property type="match status" value="1"/>
</dbReference>
<protein>
    <submittedName>
        <fullName evidence="5">Site-specific integrase</fullName>
    </submittedName>
</protein>
<proteinExistence type="inferred from homology"/>
<accession>A0A921EKV1</accession>
<keyword evidence="3" id="KW-0233">DNA recombination</keyword>
<evidence type="ECO:0000259" key="4">
    <source>
        <dbReference type="PROSITE" id="PS51898"/>
    </source>
</evidence>
<gene>
    <name evidence="5" type="ORF">K8V69_04105</name>
</gene>
<dbReference type="AlphaFoldDB" id="A0A921EKV1"/>
<organism evidence="5 6">
    <name type="scientific">Lactobacillus johnsonii</name>
    <dbReference type="NCBI Taxonomy" id="33959"/>
    <lineage>
        <taxon>Bacteria</taxon>
        <taxon>Bacillati</taxon>
        <taxon>Bacillota</taxon>
        <taxon>Bacilli</taxon>
        <taxon>Lactobacillales</taxon>
        <taxon>Lactobacillaceae</taxon>
        <taxon>Lactobacillus</taxon>
    </lineage>
</organism>
<dbReference type="PANTHER" id="PTHR30349:SF64">
    <property type="entry name" value="PROPHAGE INTEGRASE INTD-RELATED"/>
    <property type="match status" value="1"/>
</dbReference>
<dbReference type="InterPro" id="IPR011010">
    <property type="entry name" value="DNA_brk_join_enz"/>
</dbReference>
<evidence type="ECO:0000256" key="2">
    <source>
        <dbReference type="ARBA" id="ARBA00023125"/>
    </source>
</evidence>
<dbReference type="Pfam" id="PF13102">
    <property type="entry name" value="Phage_int_SAM_5"/>
    <property type="match status" value="1"/>
</dbReference>
<dbReference type="Proteomes" id="UP000732527">
    <property type="component" value="Unassembled WGS sequence"/>
</dbReference>
<dbReference type="Gene3D" id="1.10.443.10">
    <property type="entry name" value="Intergrase catalytic core"/>
    <property type="match status" value="1"/>
</dbReference>
<dbReference type="GO" id="GO:0015074">
    <property type="term" value="P:DNA integration"/>
    <property type="evidence" value="ECO:0007669"/>
    <property type="project" value="InterPro"/>
</dbReference>
<dbReference type="InterPro" id="IPR025269">
    <property type="entry name" value="SAM-like_dom"/>
</dbReference>
<dbReference type="InterPro" id="IPR010998">
    <property type="entry name" value="Integrase_recombinase_N"/>
</dbReference>
<sequence>MFIRKLKNGNYVFRESYKNPVTNKWQEISCTFGKNNREIRKKAQMILDEKIRKKLIEVQSGDTDITFSELKDKYLEIAKDQLAYNTYYRKKSTLDKISKEWGKNIIARKVTPQFINKYLDNMIYGENYANETVNSYKSCIGVCYELGIKYGYLTKNPIDKVKVSWKSDSLKKREEIENKYLEDSEFEKIMLDCDNQKRPDLKDFFYWMYLTGMRCGEAAAIQKKNILQNKDGEWFARVEGSLITIRDEPDKSKRHIKTKNAKTYAGDRDVYLPPEAVKIAQKHIKSKRANDYIFVNEWSTSDGYFNNSKLNKVLKSIMRRQNINKKLVTHIFRHTHVSKLAEMGVPLYVIQHRVGHGDSRVTRRIYLHVTKKAQNDLINKLNEFPDYFRFSDNSKSSNKLRTLDNTKLKDQKA</sequence>
<dbReference type="GO" id="GO:0003677">
    <property type="term" value="F:DNA binding"/>
    <property type="evidence" value="ECO:0007669"/>
    <property type="project" value="UniProtKB-KW"/>
</dbReference>